<reference evidence="12" key="1">
    <citation type="journal article" date="2018" name="Gigascience">
        <title>Genome assembly of the Pink Ipe (Handroanthus impetiginosus, Bignoniaceae), a highly valued, ecologically keystone Neotropical timber forest tree.</title>
        <authorList>
            <person name="Silva-Junior O.B."/>
            <person name="Grattapaglia D."/>
            <person name="Novaes E."/>
            <person name="Collevatti R.G."/>
        </authorList>
    </citation>
    <scope>NUCLEOTIDE SEQUENCE [LARGE SCALE GENOMIC DNA]</scope>
    <source>
        <strain evidence="12">cv. UFG-1</strain>
    </source>
</reference>
<gene>
    <name evidence="11" type="ORF">CDL12_25756</name>
</gene>
<feature type="transmembrane region" description="Helical" evidence="9">
    <location>
        <begin position="474"/>
        <end position="496"/>
    </location>
</feature>
<dbReference type="GO" id="GO:0022857">
    <property type="term" value="F:transmembrane transporter activity"/>
    <property type="evidence" value="ECO:0007669"/>
    <property type="project" value="InterPro"/>
</dbReference>
<evidence type="ECO:0000256" key="7">
    <source>
        <dbReference type="ARBA" id="ARBA00044504"/>
    </source>
</evidence>
<feature type="region of interest" description="Disordered" evidence="8">
    <location>
        <begin position="270"/>
        <end position="290"/>
    </location>
</feature>
<feature type="transmembrane region" description="Helical" evidence="9">
    <location>
        <begin position="354"/>
        <end position="374"/>
    </location>
</feature>
<keyword evidence="5 9" id="KW-0472">Membrane</keyword>
<comment type="similarity">
    <text evidence="6">Belongs to the major facilitator superfamily. Spinster (TC 2.A.1.49) family.</text>
</comment>
<dbReference type="EMBL" id="NKXS01006278">
    <property type="protein sequence ID" value="PIN01735.1"/>
    <property type="molecule type" value="Genomic_DNA"/>
</dbReference>
<sequence>MGDESREDPNPNPNPNPNQVPEPPSAAVPSELQKVTGKDMARAPTSLAPNPSWFTPKRLLVIFCVINLINYIDRGAIASNGVNGSRPTCSKSGTCSAGTGIQGDFNLNNFEDGVISSAFMVGLLVASPIFASSANSVNPFRLIGVGLTVWTVAVAFCGFSFNFWSIAISRMLVGVGEASFISLAAPFIDDNAPVAQRTAWLGAFYMCIPTGVAVGYVYGGLISNFGWRWAFWVEALLMLPFAILGFVMKPLQLKGFGPAGCKTALTAVGDGSEDQGGELSRREEIADESPKPTGLTALTVFGKDMKVLLLEKTYVVNVLGYIAYNFVIGAYSYWGPKAGYNIYHMSNADYMFGGVTAICGVLGSLAGGFVLDLMTSTISNAFKLLSFATLIGAVFCFSAFCFKSLYVFLALFSIGELLVFATQAPVNFVCLHCVKPSLRPLSMAISTVSIHIFGDVPSSPLVGLLQDQINNWRATALILTSILFLAAAIWFLGIFLHSVDRYNEDSEHPVDKSNATPLLADKTMVEIQ</sequence>
<comment type="caution">
    <text evidence="11">The sequence shown here is derived from an EMBL/GenBank/DDBJ whole genome shotgun (WGS) entry which is preliminary data.</text>
</comment>
<keyword evidence="2" id="KW-0813">Transport</keyword>
<dbReference type="AlphaFoldDB" id="A0A2G9G959"/>
<dbReference type="Pfam" id="PF07690">
    <property type="entry name" value="MFS_1"/>
    <property type="match status" value="1"/>
</dbReference>
<dbReference type="PANTHER" id="PTHR23505">
    <property type="entry name" value="SPINSTER"/>
    <property type="match status" value="1"/>
</dbReference>
<feature type="domain" description="Major facilitator superfamily (MFS) profile" evidence="10">
    <location>
        <begin position="59"/>
        <end position="499"/>
    </location>
</feature>
<dbReference type="OrthoDB" id="6770063at2759"/>
<evidence type="ECO:0000256" key="9">
    <source>
        <dbReference type="SAM" id="Phobius"/>
    </source>
</evidence>
<accession>A0A2G9G959</accession>
<dbReference type="InterPro" id="IPR036259">
    <property type="entry name" value="MFS_trans_sf"/>
</dbReference>
<organism evidence="11 12">
    <name type="scientific">Handroanthus impetiginosus</name>
    <dbReference type="NCBI Taxonomy" id="429701"/>
    <lineage>
        <taxon>Eukaryota</taxon>
        <taxon>Viridiplantae</taxon>
        <taxon>Streptophyta</taxon>
        <taxon>Embryophyta</taxon>
        <taxon>Tracheophyta</taxon>
        <taxon>Spermatophyta</taxon>
        <taxon>Magnoliopsida</taxon>
        <taxon>eudicotyledons</taxon>
        <taxon>Gunneridae</taxon>
        <taxon>Pentapetalae</taxon>
        <taxon>asterids</taxon>
        <taxon>lamiids</taxon>
        <taxon>Lamiales</taxon>
        <taxon>Bignoniaceae</taxon>
        <taxon>Crescentiina</taxon>
        <taxon>Tabebuia alliance</taxon>
        <taxon>Handroanthus</taxon>
    </lineage>
</organism>
<dbReference type="SUPFAM" id="SSF103473">
    <property type="entry name" value="MFS general substrate transporter"/>
    <property type="match status" value="1"/>
</dbReference>
<dbReference type="InterPro" id="IPR044770">
    <property type="entry name" value="MFS_spinster-like"/>
</dbReference>
<dbReference type="InterPro" id="IPR011701">
    <property type="entry name" value="MFS"/>
</dbReference>
<protein>
    <submittedName>
        <fullName evidence="11">Sugar transporter/spinster transmembrane protein</fullName>
    </submittedName>
</protein>
<feature type="transmembrane region" description="Helical" evidence="9">
    <location>
        <begin position="167"/>
        <end position="188"/>
    </location>
</feature>
<dbReference type="InterPro" id="IPR020846">
    <property type="entry name" value="MFS_dom"/>
</dbReference>
<name>A0A2G9G959_9LAMI</name>
<evidence type="ECO:0000313" key="11">
    <source>
        <dbReference type="EMBL" id="PIN01735.1"/>
    </source>
</evidence>
<evidence type="ECO:0000256" key="6">
    <source>
        <dbReference type="ARBA" id="ARBA00024338"/>
    </source>
</evidence>
<dbReference type="PANTHER" id="PTHR23505:SF83">
    <property type="entry name" value="SPHINGOLIPID TRANSPORTER SPINSTER HOMOLOG 2-RELATED"/>
    <property type="match status" value="1"/>
</dbReference>
<keyword evidence="4 9" id="KW-1133">Transmembrane helix</keyword>
<proteinExistence type="inferred from homology"/>
<evidence type="ECO:0000313" key="12">
    <source>
        <dbReference type="Proteomes" id="UP000231279"/>
    </source>
</evidence>
<feature type="compositionally biased region" description="Pro residues" evidence="8">
    <location>
        <begin position="10"/>
        <end position="26"/>
    </location>
</feature>
<feature type="compositionally biased region" description="Basic and acidic residues" evidence="8">
    <location>
        <begin position="279"/>
        <end position="290"/>
    </location>
</feature>
<comment type="subcellular location">
    <subcellularLocation>
        <location evidence="1">Membrane</location>
        <topology evidence="1">Multi-pass membrane protein</topology>
    </subcellularLocation>
</comment>
<evidence type="ECO:0000259" key="10">
    <source>
        <dbReference type="PROSITE" id="PS50850"/>
    </source>
</evidence>
<feature type="transmembrane region" description="Helical" evidence="9">
    <location>
        <begin position="200"/>
        <end position="223"/>
    </location>
</feature>
<dbReference type="CDD" id="cd17328">
    <property type="entry name" value="MFS_spinster_like"/>
    <property type="match status" value="1"/>
</dbReference>
<dbReference type="STRING" id="429701.A0A2G9G959"/>
<dbReference type="Gene3D" id="1.20.1250.20">
    <property type="entry name" value="MFS general substrate transporter like domains"/>
    <property type="match status" value="1"/>
</dbReference>
<dbReference type="GO" id="GO:0016020">
    <property type="term" value="C:membrane"/>
    <property type="evidence" value="ECO:0007669"/>
    <property type="project" value="UniProtKB-SubCell"/>
</dbReference>
<feature type="transmembrane region" description="Helical" evidence="9">
    <location>
        <begin position="406"/>
        <end position="426"/>
    </location>
</feature>
<keyword evidence="11" id="KW-0762">Sugar transport</keyword>
<feature type="region of interest" description="Disordered" evidence="8">
    <location>
        <begin position="1"/>
        <end position="31"/>
    </location>
</feature>
<comment type="similarity">
    <text evidence="7">Belongs to the major facilitator superfamily. Phosphate:H(+) symporter (TC 2.A.1.9) family.</text>
</comment>
<dbReference type="PROSITE" id="PS50850">
    <property type="entry name" value="MFS"/>
    <property type="match status" value="1"/>
</dbReference>
<feature type="transmembrane region" description="Helical" evidence="9">
    <location>
        <begin position="229"/>
        <end position="248"/>
    </location>
</feature>
<evidence type="ECO:0000256" key="5">
    <source>
        <dbReference type="ARBA" id="ARBA00023136"/>
    </source>
</evidence>
<evidence type="ECO:0000256" key="8">
    <source>
        <dbReference type="SAM" id="MobiDB-lite"/>
    </source>
</evidence>
<evidence type="ECO:0000256" key="1">
    <source>
        <dbReference type="ARBA" id="ARBA00004141"/>
    </source>
</evidence>
<evidence type="ECO:0000256" key="4">
    <source>
        <dbReference type="ARBA" id="ARBA00022989"/>
    </source>
</evidence>
<evidence type="ECO:0000256" key="3">
    <source>
        <dbReference type="ARBA" id="ARBA00022692"/>
    </source>
</evidence>
<keyword evidence="12" id="KW-1185">Reference proteome</keyword>
<evidence type="ECO:0000256" key="2">
    <source>
        <dbReference type="ARBA" id="ARBA00022448"/>
    </source>
</evidence>
<feature type="transmembrane region" description="Helical" evidence="9">
    <location>
        <begin position="381"/>
        <end position="400"/>
    </location>
</feature>
<feature type="transmembrane region" description="Helical" evidence="9">
    <location>
        <begin position="113"/>
        <end position="130"/>
    </location>
</feature>
<feature type="transmembrane region" description="Helical" evidence="9">
    <location>
        <begin position="314"/>
        <end position="334"/>
    </location>
</feature>
<feature type="transmembrane region" description="Helical" evidence="9">
    <location>
        <begin position="142"/>
        <end position="161"/>
    </location>
</feature>
<dbReference type="Proteomes" id="UP000231279">
    <property type="component" value="Unassembled WGS sequence"/>
</dbReference>
<keyword evidence="3 9" id="KW-0812">Transmembrane</keyword>